<sequence>MHSFQRGIGFAAASKITKARARVRRRGKGAFHDPSASSTLYADNPEEIRSVFHLASGRVVTVEKKSLAGGMRMARAAFSSALLPPRHRSVHVPPQISDRDEDGRESERVRPNSQMMGIKEGNGEKKKRNRKRNKGVVKQQGQGRMAYEKNLKVVVYTDDIVQPEYPEYEYEYESPPMKRVRRMW</sequence>
<dbReference type="AlphaFoldDB" id="A0AAV5UEU5"/>
<evidence type="ECO:0000313" key="3">
    <source>
        <dbReference type="Proteomes" id="UP001432027"/>
    </source>
</evidence>
<gene>
    <name evidence="2" type="ORF">PENTCL1PPCAC_27276</name>
</gene>
<protein>
    <submittedName>
        <fullName evidence="2">Uncharacterized protein</fullName>
    </submittedName>
</protein>
<feature type="compositionally biased region" description="Basic residues" evidence="1">
    <location>
        <begin position="125"/>
        <end position="135"/>
    </location>
</feature>
<organism evidence="2 3">
    <name type="scientific">Pristionchus entomophagus</name>
    <dbReference type="NCBI Taxonomy" id="358040"/>
    <lineage>
        <taxon>Eukaryota</taxon>
        <taxon>Metazoa</taxon>
        <taxon>Ecdysozoa</taxon>
        <taxon>Nematoda</taxon>
        <taxon>Chromadorea</taxon>
        <taxon>Rhabditida</taxon>
        <taxon>Rhabditina</taxon>
        <taxon>Diplogasteromorpha</taxon>
        <taxon>Diplogasteroidea</taxon>
        <taxon>Neodiplogasteridae</taxon>
        <taxon>Pristionchus</taxon>
    </lineage>
</organism>
<feature type="region of interest" description="Disordered" evidence="1">
    <location>
        <begin position="85"/>
        <end position="142"/>
    </location>
</feature>
<accession>A0AAV5UEU5</accession>
<comment type="caution">
    <text evidence="2">The sequence shown here is derived from an EMBL/GenBank/DDBJ whole genome shotgun (WGS) entry which is preliminary data.</text>
</comment>
<feature type="compositionally biased region" description="Basic and acidic residues" evidence="1">
    <location>
        <begin position="97"/>
        <end position="110"/>
    </location>
</feature>
<name>A0AAV5UEU5_9BILA</name>
<dbReference type="EMBL" id="BTSX01000006">
    <property type="protein sequence ID" value="GMT05102.1"/>
    <property type="molecule type" value="Genomic_DNA"/>
</dbReference>
<evidence type="ECO:0000256" key="1">
    <source>
        <dbReference type="SAM" id="MobiDB-lite"/>
    </source>
</evidence>
<proteinExistence type="predicted"/>
<reference evidence="2" key="1">
    <citation type="submission" date="2023-10" db="EMBL/GenBank/DDBJ databases">
        <title>Genome assembly of Pristionchus species.</title>
        <authorList>
            <person name="Yoshida K."/>
            <person name="Sommer R.J."/>
        </authorList>
    </citation>
    <scope>NUCLEOTIDE SEQUENCE</scope>
    <source>
        <strain evidence="2">RS0144</strain>
    </source>
</reference>
<dbReference type="Proteomes" id="UP001432027">
    <property type="component" value="Unassembled WGS sequence"/>
</dbReference>
<keyword evidence="3" id="KW-1185">Reference proteome</keyword>
<evidence type="ECO:0000313" key="2">
    <source>
        <dbReference type="EMBL" id="GMT05102.1"/>
    </source>
</evidence>